<dbReference type="EMBL" id="BAAAMR010000004">
    <property type="protein sequence ID" value="GAA2122313.1"/>
    <property type="molecule type" value="Genomic_DNA"/>
</dbReference>
<accession>A0ABN2Y705</accession>
<comment type="caution">
    <text evidence="2">The sequence shown here is derived from an EMBL/GenBank/DDBJ whole genome shotgun (WGS) entry which is preliminary data.</text>
</comment>
<reference evidence="2 3" key="1">
    <citation type="journal article" date="2019" name="Int. J. Syst. Evol. Microbiol.">
        <title>The Global Catalogue of Microorganisms (GCM) 10K type strain sequencing project: providing services to taxonomists for standard genome sequencing and annotation.</title>
        <authorList>
            <consortium name="The Broad Institute Genomics Platform"/>
            <consortium name="The Broad Institute Genome Sequencing Center for Infectious Disease"/>
            <person name="Wu L."/>
            <person name="Ma J."/>
        </authorList>
    </citation>
    <scope>NUCLEOTIDE SEQUENCE [LARGE SCALE GENOMIC DNA]</scope>
    <source>
        <strain evidence="2 3">JCM 13850</strain>
    </source>
</reference>
<evidence type="ECO:0000313" key="2">
    <source>
        <dbReference type="EMBL" id="GAA2122313.1"/>
    </source>
</evidence>
<evidence type="ECO:0000256" key="1">
    <source>
        <dbReference type="SAM" id="MobiDB-lite"/>
    </source>
</evidence>
<gene>
    <name evidence="2" type="ORF">GCM10009727_08260</name>
</gene>
<evidence type="ECO:0000313" key="3">
    <source>
        <dbReference type="Proteomes" id="UP001501020"/>
    </source>
</evidence>
<name>A0ABN2Y705_9ACTN</name>
<proteinExistence type="predicted"/>
<dbReference type="Proteomes" id="UP001501020">
    <property type="component" value="Unassembled WGS sequence"/>
</dbReference>
<feature type="region of interest" description="Disordered" evidence="1">
    <location>
        <begin position="1"/>
        <end position="24"/>
    </location>
</feature>
<keyword evidence="3" id="KW-1185">Reference proteome</keyword>
<protein>
    <submittedName>
        <fullName evidence="2">Uncharacterized protein</fullName>
    </submittedName>
</protein>
<organism evidence="2 3">
    <name type="scientific">Actinomadura napierensis</name>
    <dbReference type="NCBI Taxonomy" id="267854"/>
    <lineage>
        <taxon>Bacteria</taxon>
        <taxon>Bacillati</taxon>
        <taxon>Actinomycetota</taxon>
        <taxon>Actinomycetes</taxon>
        <taxon>Streptosporangiales</taxon>
        <taxon>Thermomonosporaceae</taxon>
        <taxon>Actinomadura</taxon>
    </lineage>
</organism>
<sequence length="80" mass="8159">MDPPGSSVCGGFATPDASPQAASVPAHASATIKLVRVCEPAMRLGRAAAPPGSPRYKSGGGRLWESATDRAPLRTLVCRA</sequence>